<evidence type="ECO:0000259" key="2">
    <source>
        <dbReference type="PROSITE" id="PS51886"/>
    </source>
</evidence>
<organism evidence="3 4">
    <name type="scientific">Cetraspora pellucida</name>
    <dbReference type="NCBI Taxonomy" id="1433469"/>
    <lineage>
        <taxon>Eukaryota</taxon>
        <taxon>Fungi</taxon>
        <taxon>Fungi incertae sedis</taxon>
        <taxon>Mucoromycota</taxon>
        <taxon>Glomeromycotina</taxon>
        <taxon>Glomeromycetes</taxon>
        <taxon>Diversisporales</taxon>
        <taxon>Gigasporaceae</taxon>
        <taxon>Cetraspora</taxon>
    </lineage>
</organism>
<accession>A0A9N8W3X5</accession>
<dbReference type="CDD" id="cd18186">
    <property type="entry name" value="BTB_POZ_ZBTB_KLHL-like"/>
    <property type="match status" value="1"/>
</dbReference>
<dbReference type="PROSITE" id="PS50097">
    <property type="entry name" value="BTB"/>
    <property type="match status" value="1"/>
</dbReference>
<sequence>MTIRSIMTFLSFIYRSEPKKTSITDHSITNHSFMEPTEFFVSDNSYCDFTCLYPSTKSFQKISKTKSVYSHCKSYFHYLSKYKFTDLTIEVGEKPNIERFNAHTEILSNSTPYFKCALSPSWAKFENGKMIFKKPNIAPKVFLIVLNGKVLWKQHAEKDIFDFLVATEELLIDDILDEGQCHLIEERYKWILCNLSLVTFTSFRYNSFEIFQDYCIEKICENPRLLFRSIYFLKLDGSFWTKFLNQDKIQMEEFEIWHNLILWGIGQISETNRYFFSFSKKKLTNLKNILLSYIPLIRFTEFSVNQFYTFVWPFRDIIDINLRNEITDFQNNLKFQLKMLLEPRQPKLRFFKSKIITPLQEIQIIHKIPKIKQLTLAKIYCELNLLLRGTRDGFTSKEFHNLCDNKGPTIVIMKVRTSGEIIGGYNPVCWGYQLNPKSLFYVNSKRKYIFTNESFIFSFGPRKNCRNIKFSSVKKNHPAIKDDPQLGPCFGKQDIHMTDNFDKHESCTSQSSSFNNIMTEKRFSVIEYEVFQVVYKKSNENRWISFMNPKYFKNDKYIGPVY</sequence>
<gene>
    <name evidence="3" type="ORF">CPELLU_LOCUS1077</name>
</gene>
<comment type="caution">
    <text evidence="3">The sequence shown here is derived from an EMBL/GenBank/DDBJ whole genome shotgun (WGS) entry which is preliminary data.</text>
</comment>
<dbReference type="SUPFAM" id="SSF54695">
    <property type="entry name" value="POZ domain"/>
    <property type="match status" value="1"/>
</dbReference>
<dbReference type="AlphaFoldDB" id="A0A9N8W3X5"/>
<dbReference type="EMBL" id="CAJVQA010000369">
    <property type="protein sequence ID" value="CAG8471131.1"/>
    <property type="molecule type" value="Genomic_DNA"/>
</dbReference>
<dbReference type="Gene3D" id="3.30.710.10">
    <property type="entry name" value="Potassium Channel Kv1.1, Chain A"/>
    <property type="match status" value="1"/>
</dbReference>
<dbReference type="InterPro" id="IPR000210">
    <property type="entry name" value="BTB/POZ_dom"/>
</dbReference>
<keyword evidence="4" id="KW-1185">Reference proteome</keyword>
<feature type="domain" description="TLDc" evidence="2">
    <location>
        <begin position="354"/>
        <end position="534"/>
    </location>
</feature>
<evidence type="ECO:0000313" key="3">
    <source>
        <dbReference type="EMBL" id="CAG8471131.1"/>
    </source>
</evidence>
<dbReference type="OrthoDB" id="2388744at2759"/>
<dbReference type="Pfam" id="PF00651">
    <property type="entry name" value="BTB"/>
    <property type="match status" value="1"/>
</dbReference>
<reference evidence="3" key="1">
    <citation type="submission" date="2021-06" db="EMBL/GenBank/DDBJ databases">
        <authorList>
            <person name="Kallberg Y."/>
            <person name="Tangrot J."/>
            <person name="Rosling A."/>
        </authorList>
    </citation>
    <scope>NUCLEOTIDE SEQUENCE</scope>
    <source>
        <strain evidence="3">FL966</strain>
    </source>
</reference>
<evidence type="ECO:0000313" key="4">
    <source>
        <dbReference type="Proteomes" id="UP000789759"/>
    </source>
</evidence>
<name>A0A9N8W3X5_9GLOM</name>
<feature type="domain" description="BTB" evidence="1">
    <location>
        <begin position="85"/>
        <end position="147"/>
    </location>
</feature>
<dbReference type="InterPro" id="IPR011333">
    <property type="entry name" value="SKP1/BTB/POZ_sf"/>
</dbReference>
<protein>
    <submittedName>
        <fullName evidence="3">9690_t:CDS:1</fullName>
    </submittedName>
</protein>
<dbReference type="PROSITE" id="PS51886">
    <property type="entry name" value="TLDC"/>
    <property type="match status" value="1"/>
</dbReference>
<dbReference type="Proteomes" id="UP000789759">
    <property type="component" value="Unassembled WGS sequence"/>
</dbReference>
<evidence type="ECO:0000259" key="1">
    <source>
        <dbReference type="PROSITE" id="PS50097"/>
    </source>
</evidence>
<proteinExistence type="predicted"/>
<dbReference type="InterPro" id="IPR006571">
    <property type="entry name" value="TLDc_dom"/>
</dbReference>
<dbReference type="Pfam" id="PF07534">
    <property type="entry name" value="TLD"/>
    <property type="match status" value="1"/>
</dbReference>